<gene>
    <name evidence="4" type="ORF">PPENT_87.1.T0040231</name>
</gene>
<feature type="region of interest" description="Disordered" evidence="2">
    <location>
        <begin position="489"/>
        <end position="520"/>
    </location>
</feature>
<dbReference type="AlphaFoldDB" id="A0A8S1S6W4"/>
<dbReference type="Pfam" id="PF03031">
    <property type="entry name" value="NIF"/>
    <property type="match status" value="1"/>
</dbReference>
<reference evidence="4" key="1">
    <citation type="submission" date="2021-01" db="EMBL/GenBank/DDBJ databases">
        <authorList>
            <consortium name="Genoscope - CEA"/>
            <person name="William W."/>
        </authorList>
    </citation>
    <scope>NUCLEOTIDE SEQUENCE</scope>
</reference>
<evidence type="ECO:0000313" key="4">
    <source>
        <dbReference type="EMBL" id="CAD8135453.1"/>
    </source>
</evidence>
<keyword evidence="5" id="KW-1185">Reference proteome</keyword>
<dbReference type="CDD" id="cd07521">
    <property type="entry name" value="HAD_FCP1-like"/>
    <property type="match status" value="1"/>
</dbReference>
<evidence type="ECO:0000256" key="1">
    <source>
        <dbReference type="SAM" id="Coils"/>
    </source>
</evidence>
<dbReference type="Proteomes" id="UP000689195">
    <property type="component" value="Unassembled WGS sequence"/>
</dbReference>
<keyword evidence="1" id="KW-0175">Coiled coil</keyword>
<comment type="caution">
    <text evidence="4">The sequence shown here is derived from an EMBL/GenBank/DDBJ whole genome shotgun (WGS) entry which is preliminary data.</text>
</comment>
<protein>
    <recommendedName>
        <fullName evidence="3">FCP1 homology domain-containing protein</fullName>
    </recommendedName>
</protein>
<evidence type="ECO:0000256" key="2">
    <source>
        <dbReference type="SAM" id="MobiDB-lite"/>
    </source>
</evidence>
<dbReference type="EMBL" id="CAJJDO010000004">
    <property type="protein sequence ID" value="CAD8135453.1"/>
    <property type="molecule type" value="Genomic_DNA"/>
</dbReference>
<feature type="coiled-coil region" evidence="1">
    <location>
        <begin position="126"/>
        <end position="153"/>
    </location>
</feature>
<evidence type="ECO:0000313" key="5">
    <source>
        <dbReference type="Proteomes" id="UP000689195"/>
    </source>
</evidence>
<evidence type="ECO:0000259" key="3">
    <source>
        <dbReference type="PROSITE" id="PS50969"/>
    </source>
</evidence>
<dbReference type="FunFam" id="3.40.50.1000:FF:000184">
    <property type="entry name" value="Uncharacterized protein"/>
    <property type="match status" value="1"/>
</dbReference>
<feature type="coiled-coil region" evidence="1">
    <location>
        <begin position="1"/>
        <end position="35"/>
    </location>
</feature>
<accession>A0A8S1S6W4</accession>
<feature type="domain" description="FCP1 homology" evidence="3">
    <location>
        <begin position="754"/>
        <end position="894"/>
    </location>
</feature>
<feature type="coiled-coil region" evidence="1">
    <location>
        <begin position="313"/>
        <end position="364"/>
    </location>
</feature>
<feature type="compositionally biased region" description="Polar residues" evidence="2">
    <location>
        <begin position="497"/>
        <end position="509"/>
    </location>
</feature>
<dbReference type="InterPro" id="IPR004274">
    <property type="entry name" value="FCP1_dom"/>
</dbReference>
<organism evidence="4 5">
    <name type="scientific">Paramecium pentaurelia</name>
    <dbReference type="NCBI Taxonomy" id="43138"/>
    <lineage>
        <taxon>Eukaryota</taxon>
        <taxon>Sar</taxon>
        <taxon>Alveolata</taxon>
        <taxon>Ciliophora</taxon>
        <taxon>Intramacronucleata</taxon>
        <taxon>Oligohymenophorea</taxon>
        <taxon>Peniculida</taxon>
        <taxon>Parameciidae</taxon>
        <taxon>Paramecium</taxon>
    </lineage>
</organism>
<proteinExistence type="predicted"/>
<dbReference type="PROSITE" id="PS50969">
    <property type="entry name" value="FCP1"/>
    <property type="match status" value="1"/>
</dbReference>
<dbReference type="PANTHER" id="PTHR12210">
    <property type="entry name" value="DULLARD PROTEIN PHOSPHATASE"/>
    <property type="match status" value="1"/>
</dbReference>
<sequence>MSSFDTKLNFLQQEIKILTEENKELRQLIQMNKEILKIYRGQTSTNTLPSGPLITLEVCKTESYEGTDIQIMLSQLIEENCKLFSFNEDLIKQRDDLRAQNLLLQQIGIENSQRILDIQSEKQIKLIDLQNQLLVKDNQIIELNEQLQSLLQKKRMRTKIPISIQNEYLTFQNQMEAMYKMLIKYYEENRLQKQENKKLSMIIDIVKNDKIEDNNKQLNEQSPKLNESSFADILPAQISTTQNHQILIPKLNLGKAQKIQQLTVEKQLEQEEQQIQLDKVLQMDQKYYQSNKSQTPQNKNGYYINPNKLLIQLTSLADQNKTLQKELNQCKTKLQDELLLNKALESKLEDMNRYVNELESTNELLIKSQIVLENNFQKLKQFIIQGKKEQQLIKHKYNVSLQNLSQMNQQTKKRCNSGKNKPTQQIIVNRDISPLKNNQDPEETEQLPIIKFKPVRKPSKKNFEIKKIRVKVVNSEKNFVINIKQSKLNPIQKEESPPQSETRQSQTQIDLKPKEDNNRSLSTIKKSTHLKLEIEETLEDNLDSYVKLYYSIINLMDAMRKDVSELVDSINRFQEVIDGIHFQALENLLTENSKKFRQILLQIKLGIIVVVNCFFDQHVFQTNNVNFRNLLIYNLQNYLFLGEFIIQKTQKQELVTIIMQNKKYFGSKKIESNTQIRQNLELLQGLYKLLTKQSKDLYQFLNSFFRLIPNLKIVESNLMLQNFISLYFTIQQGYHGLLGIPLISVAHKPYLPNEFTHDFTLVLDMDETLIHFVEQTKNFLVRPYAEQFLQEMSKYYEIAIFTAGLPDYANWVLDQVVFNKYIQYRLYRQHAMQYQKHFIKDLSRLGRNMAKCIIIDNIAANYQHQEENGIQIKTWYNDPDDKELLKLSVFLRKIAEENCEDVRDALKQYKNAQVN</sequence>
<name>A0A8S1S6W4_9CILI</name>
<dbReference type="InterPro" id="IPR050365">
    <property type="entry name" value="TIM50"/>
</dbReference>
<dbReference type="SMART" id="SM00577">
    <property type="entry name" value="CPDc"/>
    <property type="match status" value="1"/>
</dbReference>